<reference evidence="1 2" key="1">
    <citation type="submission" date="2018-10" db="EMBL/GenBank/DDBJ databases">
        <title>Genomic Encyclopedia of Archaeal and Bacterial Type Strains, Phase II (KMG-II): from individual species to whole genera.</title>
        <authorList>
            <person name="Goeker M."/>
        </authorList>
    </citation>
    <scope>NUCLEOTIDE SEQUENCE [LARGE SCALE GENOMIC DNA]</scope>
    <source>
        <strain evidence="1 2">DSM 235</strain>
    </source>
</reference>
<gene>
    <name evidence="1" type="ORF">BDD21_2997</name>
</gene>
<evidence type="ECO:0000313" key="1">
    <source>
        <dbReference type="EMBL" id="RKT45536.1"/>
    </source>
</evidence>
<dbReference type="EMBL" id="RBXL01000001">
    <property type="protein sequence ID" value="RKT45536.1"/>
    <property type="molecule type" value="Genomic_DNA"/>
</dbReference>
<dbReference type="RefSeq" id="WP_147431091.1">
    <property type="nucleotide sequence ID" value="NZ_RBXL01000001.1"/>
</dbReference>
<dbReference type="AlphaFoldDB" id="A0A495V820"/>
<sequence>MCESKVVMSPSCKADVSLFVLTFIGRRVKRRDVIPKKHPPDLNERIELEIVGQADGIGIEHLHGVFTAGVSHRTLQRRLTELGESLASWIHPKQKAERRVST</sequence>
<dbReference type="Proteomes" id="UP000274556">
    <property type="component" value="Unassembled WGS sequence"/>
</dbReference>
<organism evidence="1 2">
    <name type="scientific">Thiocapsa rosea</name>
    <dbReference type="NCBI Taxonomy" id="69360"/>
    <lineage>
        <taxon>Bacteria</taxon>
        <taxon>Pseudomonadati</taxon>
        <taxon>Pseudomonadota</taxon>
        <taxon>Gammaproteobacteria</taxon>
        <taxon>Chromatiales</taxon>
        <taxon>Chromatiaceae</taxon>
        <taxon>Thiocapsa</taxon>
    </lineage>
</organism>
<keyword evidence="2" id="KW-1185">Reference proteome</keyword>
<proteinExistence type="predicted"/>
<accession>A0A495V820</accession>
<comment type="caution">
    <text evidence="1">The sequence shown here is derived from an EMBL/GenBank/DDBJ whole genome shotgun (WGS) entry which is preliminary data.</text>
</comment>
<name>A0A495V820_9GAMM</name>
<evidence type="ECO:0000313" key="2">
    <source>
        <dbReference type="Proteomes" id="UP000274556"/>
    </source>
</evidence>
<protein>
    <submittedName>
        <fullName evidence="1">Uncharacterized protein</fullName>
    </submittedName>
</protein>